<dbReference type="AlphaFoldDB" id="A0A5U0HF45"/>
<sequence>DPVPSGTSVAKTPAAPYAYSGSEIALSVNAKDAHGNVVPGWLLKNEVHVTTSYSKVTVSKPANTQGDTVTVTLTNTADNADLISKELRTNKATVNVGSAVTINQDASYVPWMNFCLNELGDNSTVMAPDGHGNATVGISKWQLCYFRGNSTGPDTSTGYVVPSNIVQQFHANVHGTTLVGGVPGDILTVNKLTAASSLVSGVTATITDQETGRIIMNEDSVFAERTHGTVYEPTLRGPHTLSYFAGFKQFASTDRSINNMVAAGRETCDAIASLVGTTVPYNQDWGHTPAQVSVANNLRGTDTIIGITSDYSVYGGMHKAYAYNKPPSSRGNGYYVASQYTFGNAVPVFGIWSSGTTATKETITNTSGAGLTQNVEGAYCSLP</sequence>
<name>A0A5U0HF45_SALER</name>
<organism evidence="1">
    <name type="scientific">Salmonella enterica</name>
    <name type="common">Salmonella choleraesuis</name>
    <dbReference type="NCBI Taxonomy" id="28901"/>
    <lineage>
        <taxon>Bacteria</taxon>
        <taxon>Pseudomonadati</taxon>
        <taxon>Pseudomonadota</taxon>
        <taxon>Gammaproteobacteria</taxon>
        <taxon>Enterobacterales</taxon>
        <taxon>Enterobacteriaceae</taxon>
        <taxon>Salmonella</taxon>
    </lineage>
</organism>
<evidence type="ECO:0000313" key="1">
    <source>
        <dbReference type="EMBL" id="EBO3625002.1"/>
    </source>
</evidence>
<accession>A0A5U0HF45</accession>
<reference evidence="1" key="1">
    <citation type="submission" date="2018-07" db="EMBL/GenBank/DDBJ databases">
        <authorList>
            <consortium name="PulseNet: The National Subtyping Network for Foodborne Disease Surveillance"/>
            <person name="Tarr C.L."/>
            <person name="Trees E."/>
            <person name="Katz L.S."/>
            <person name="Carleton-Romer H.A."/>
            <person name="Stroika S."/>
            <person name="Kucerova Z."/>
            <person name="Roache K.F."/>
            <person name="Sabol A.L."/>
            <person name="Besser J."/>
            <person name="Gerner-Smidt P."/>
        </authorList>
    </citation>
    <scope>NUCLEOTIDE SEQUENCE</scope>
    <source>
        <strain evidence="1">PNUSAS009482</strain>
    </source>
</reference>
<protein>
    <submittedName>
        <fullName evidence="1">Uncharacterized protein</fullName>
    </submittedName>
</protein>
<dbReference type="EMBL" id="AAGIGS010000054">
    <property type="protein sequence ID" value="EBO3625002.1"/>
    <property type="molecule type" value="Genomic_DNA"/>
</dbReference>
<comment type="caution">
    <text evidence="1">The sequence shown here is derived from an EMBL/GenBank/DDBJ whole genome shotgun (WGS) entry which is preliminary data.</text>
</comment>
<proteinExistence type="predicted"/>
<feature type="non-terminal residue" evidence="1">
    <location>
        <position position="1"/>
    </location>
</feature>
<gene>
    <name evidence="1" type="ORF">B6N72_26210</name>
</gene>